<dbReference type="InterPro" id="IPR032291">
    <property type="entry name" value="Abn2_C"/>
</dbReference>
<feature type="signal peptide" evidence="8">
    <location>
        <begin position="1"/>
        <end position="17"/>
    </location>
</feature>
<evidence type="ECO:0000313" key="10">
    <source>
        <dbReference type="EMBL" id="GET23603.1"/>
    </source>
</evidence>
<dbReference type="Gene3D" id="2.115.10.20">
    <property type="entry name" value="Glycosyl hydrolase domain, family 43"/>
    <property type="match status" value="1"/>
</dbReference>
<comment type="caution">
    <text evidence="11">The sequence shown here is derived from an EMBL/GenBank/DDBJ whole genome shotgun (WGS) entry which is preliminary data.</text>
</comment>
<dbReference type="Proteomes" id="UP000396862">
    <property type="component" value="Unassembled WGS sequence"/>
</dbReference>
<dbReference type="PANTHER" id="PTHR43301">
    <property type="entry name" value="ARABINAN ENDO-1,5-ALPHA-L-ARABINOSIDASE"/>
    <property type="match status" value="1"/>
</dbReference>
<protein>
    <submittedName>
        <fullName evidence="11">Arabinan endo-1,5-alpha-L-arabinosidase</fullName>
    </submittedName>
    <submittedName>
        <fullName evidence="10">Endo-arabinase</fullName>
    </submittedName>
</protein>
<evidence type="ECO:0000256" key="2">
    <source>
        <dbReference type="ARBA" id="ARBA00009865"/>
    </source>
</evidence>
<feature type="active site" description="Proton acceptor" evidence="5">
    <location>
        <position position="70"/>
    </location>
</feature>
<comment type="pathway">
    <text evidence="1">Glycan metabolism; L-arabinan degradation.</text>
</comment>
<dbReference type="EMBL" id="BLAU01000001">
    <property type="protein sequence ID" value="GET23603.1"/>
    <property type="molecule type" value="Genomic_DNA"/>
</dbReference>
<feature type="site" description="Important for catalytic activity, responsible for pKa modulation of the active site Glu and correct orientation of both the proton donor and substrate" evidence="6">
    <location>
        <position position="198"/>
    </location>
</feature>
<dbReference type="Proteomes" id="UP000240621">
    <property type="component" value="Unassembled WGS sequence"/>
</dbReference>
<organism evidence="11 12">
    <name type="scientific">Prolixibacter denitrificans</name>
    <dbReference type="NCBI Taxonomy" id="1541063"/>
    <lineage>
        <taxon>Bacteria</taxon>
        <taxon>Pseudomonadati</taxon>
        <taxon>Bacteroidota</taxon>
        <taxon>Bacteroidia</taxon>
        <taxon>Marinilabiliales</taxon>
        <taxon>Prolixibacteraceae</taxon>
        <taxon>Prolixibacter</taxon>
    </lineage>
</organism>
<dbReference type="Pfam" id="PF04616">
    <property type="entry name" value="Glyco_hydro_43"/>
    <property type="match status" value="1"/>
</dbReference>
<comment type="similarity">
    <text evidence="2 7">Belongs to the glycosyl hydrolase 43 family.</text>
</comment>
<evidence type="ECO:0000256" key="3">
    <source>
        <dbReference type="ARBA" id="ARBA00022801"/>
    </source>
</evidence>
<accession>A0A2P8CJC0</accession>
<evidence type="ECO:0000313" key="12">
    <source>
        <dbReference type="Proteomes" id="UP000240621"/>
    </source>
</evidence>
<dbReference type="InterPro" id="IPR006710">
    <property type="entry name" value="Glyco_hydro_43"/>
</dbReference>
<dbReference type="PANTHER" id="PTHR43301:SF3">
    <property type="entry name" value="ARABINAN ENDO-1,5-ALPHA-L-ARABINOSIDASE A-RELATED"/>
    <property type="match status" value="1"/>
</dbReference>
<dbReference type="CDD" id="cd08998">
    <property type="entry name" value="GH43_Arb43a-like"/>
    <property type="match status" value="1"/>
</dbReference>
<dbReference type="InterPro" id="IPR023296">
    <property type="entry name" value="Glyco_hydro_beta-prop_sf"/>
</dbReference>
<evidence type="ECO:0000256" key="6">
    <source>
        <dbReference type="PIRSR" id="PIRSR606710-2"/>
    </source>
</evidence>
<dbReference type="InterPro" id="IPR050727">
    <property type="entry name" value="GH43_arabinanases"/>
</dbReference>
<dbReference type="Pfam" id="PF16369">
    <property type="entry name" value="GH43_C"/>
    <property type="match status" value="1"/>
</dbReference>
<feature type="domain" description="Extracellular endo-alpha-(1-&gt;5)-L-arabinanase C-terminal" evidence="9">
    <location>
        <begin position="376"/>
        <end position="488"/>
    </location>
</feature>
<evidence type="ECO:0000256" key="4">
    <source>
        <dbReference type="ARBA" id="ARBA00023295"/>
    </source>
</evidence>
<evidence type="ECO:0000256" key="5">
    <source>
        <dbReference type="PIRSR" id="PIRSR606710-1"/>
    </source>
</evidence>
<dbReference type="RefSeq" id="WP_106540132.1">
    <property type="nucleotide sequence ID" value="NZ_BLAU01000001.1"/>
</dbReference>
<keyword evidence="3 7" id="KW-0378">Hydrolase</keyword>
<sequence length="490" mass="54929">MKKKLLLIAALGSMVMACEKNSTPGGTGIQVDTTATASTDTFNILDIKDTYADLADYSHWRDWGPYNLHDPSIMYTGDYYYCYSTDVAYGQDIQRSSIMVRRSKDLVDWEYQGWAVDGLPSQAVQYIKDNGGTPFDGVWAPYIMKVGNQYRLYYSLSSPTPKLSAIGLLTSTSPDGPWTESGLVVTSKESIQMTNAIDPTVLVTPSGDQYMYYGSAWDGIYILQLDPATGLPKKANDKGVRIAARGWTGNTVNGNIEGPEIIYNQEQQKYYLFISYDWLETKYNVRVGRSDSPTGPFVDYNGVNMNEKSDNIPMLEAPYKFMGHAGWQGTAHCSVFKNNGVYYMANQGRPVVNKYFMDMMVRRVFWTDDGWPVVSPERYANIEQSTITKDELTGQWERIVLGYQVVPGYGDQQTSPDLQESVYMKVGADGSIDDDSANSWTFSGNQLTLNWSDGTTDKVIVSRGYDWENHKKCLVFTGLNNQGTAIWGKK</sequence>
<reference evidence="11 12" key="1">
    <citation type="submission" date="2018-03" db="EMBL/GenBank/DDBJ databases">
        <title>Genomic Encyclopedia of Archaeal and Bacterial Type Strains, Phase II (KMG-II): from individual species to whole genera.</title>
        <authorList>
            <person name="Goeker M."/>
        </authorList>
    </citation>
    <scope>NUCLEOTIDE SEQUENCE [LARGE SCALE GENOMIC DNA]</scope>
    <source>
        <strain evidence="11 12">DSM 27267</strain>
    </source>
</reference>
<keyword evidence="8" id="KW-0732">Signal</keyword>
<feature type="chain" id="PRO_5015137475" evidence="8">
    <location>
        <begin position="18"/>
        <end position="490"/>
    </location>
</feature>
<dbReference type="OrthoDB" id="9801455at2"/>
<dbReference type="GO" id="GO:0005975">
    <property type="term" value="P:carbohydrate metabolic process"/>
    <property type="evidence" value="ECO:0007669"/>
    <property type="project" value="InterPro"/>
</dbReference>
<dbReference type="EMBL" id="PYGC01000001">
    <property type="protein sequence ID" value="PSK85061.1"/>
    <property type="molecule type" value="Genomic_DNA"/>
</dbReference>
<gene>
    <name evidence="11" type="ORF">CLV93_10110</name>
    <name evidence="10" type="ORF">JCM18694_38490</name>
</gene>
<reference evidence="10 13" key="2">
    <citation type="submission" date="2019-10" db="EMBL/GenBank/DDBJ databases">
        <title>Prolixibacter strains distinguished by the presence of nitrate reductase genes were adept at nitrate-dependent anaerobic corrosion of metallic iron and carbon steel.</title>
        <authorList>
            <person name="Iino T."/>
            <person name="Shono N."/>
            <person name="Ito K."/>
            <person name="Nakamura R."/>
            <person name="Sueoka K."/>
            <person name="Harayama S."/>
            <person name="Ohkuma M."/>
        </authorList>
    </citation>
    <scope>NUCLEOTIDE SEQUENCE [LARGE SCALE GENOMIC DNA]</scope>
    <source>
        <strain evidence="10 13">MIC1-1</strain>
    </source>
</reference>
<evidence type="ECO:0000256" key="7">
    <source>
        <dbReference type="RuleBase" id="RU361187"/>
    </source>
</evidence>
<evidence type="ECO:0000313" key="11">
    <source>
        <dbReference type="EMBL" id="PSK85061.1"/>
    </source>
</evidence>
<dbReference type="AlphaFoldDB" id="A0A2P8CJC0"/>
<evidence type="ECO:0000256" key="1">
    <source>
        <dbReference type="ARBA" id="ARBA00004834"/>
    </source>
</evidence>
<keyword evidence="13" id="KW-1185">Reference proteome</keyword>
<proteinExistence type="inferred from homology"/>
<dbReference type="PROSITE" id="PS51257">
    <property type="entry name" value="PROKAR_LIPOPROTEIN"/>
    <property type="match status" value="1"/>
</dbReference>
<feature type="active site" description="Proton donor" evidence="5">
    <location>
        <position position="257"/>
    </location>
</feature>
<dbReference type="Gene3D" id="2.40.128.10">
    <property type="match status" value="1"/>
</dbReference>
<evidence type="ECO:0000259" key="9">
    <source>
        <dbReference type="Pfam" id="PF16369"/>
    </source>
</evidence>
<dbReference type="GO" id="GO:0004553">
    <property type="term" value="F:hydrolase activity, hydrolyzing O-glycosyl compounds"/>
    <property type="evidence" value="ECO:0007669"/>
    <property type="project" value="InterPro"/>
</dbReference>
<name>A0A2P8CJC0_9BACT</name>
<keyword evidence="4 7" id="KW-0326">Glycosidase</keyword>
<dbReference type="SUPFAM" id="SSF75005">
    <property type="entry name" value="Arabinanase/levansucrase/invertase"/>
    <property type="match status" value="1"/>
</dbReference>
<evidence type="ECO:0000313" key="13">
    <source>
        <dbReference type="Proteomes" id="UP000396862"/>
    </source>
</evidence>
<evidence type="ECO:0000256" key="8">
    <source>
        <dbReference type="SAM" id="SignalP"/>
    </source>
</evidence>